<protein>
    <submittedName>
        <fullName evidence="5">RNA pseudouridine synthase</fullName>
    </submittedName>
</protein>
<dbReference type="PROSITE" id="PS01129">
    <property type="entry name" value="PSI_RLU"/>
    <property type="match status" value="1"/>
</dbReference>
<dbReference type="CDD" id="cd02869">
    <property type="entry name" value="PseudoU_synth_RluA_like"/>
    <property type="match status" value="1"/>
</dbReference>
<dbReference type="GO" id="GO:0000455">
    <property type="term" value="P:enzyme-directed rRNA pseudouridine synthesis"/>
    <property type="evidence" value="ECO:0007669"/>
    <property type="project" value="TreeGrafter"/>
</dbReference>
<gene>
    <name evidence="5" type="ORF">CJ231_01425</name>
</gene>
<dbReference type="GO" id="GO:0009982">
    <property type="term" value="F:pseudouridine synthase activity"/>
    <property type="evidence" value="ECO:0007669"/>
    <property type="project" value="InterPro"/>
</dbReference>
<feature type="active site" evidence="2">
    <location>
        <position position="379"/>
    </location>
</feature>
<dbReference type="NCBIfam" id="TIGR00005">
    <property type="entry name" value="rluA_subfam"/>
    <property type="match status" value="1"/>
</dbReference>
<evidence type="ECO:0000256" key="1">
    <source>
        <dbReference type="ARBA" id="ARBA00010876"/>
    </source>
</evidence>
<organism evidence="5 6">
    <name type="scientific">Hoylesella buccalis</name>
    <dbReference type="NCBI Taxonomy" id="28127"/>
    <lineage>
        <taxon>Bacteria</taxon>
        <taxon>Pseudomonadati</taxon>
        <taxon>Bacteroidota</taxon>
        <taxon>Bacteroidia</taxon>
        <taxon>Bacteroidales</taxon>
        <taxon>Prevotellaceae</taxon>
        <taxon>Hoylesella</taxon>
    </lineage>
</organism>
<dbReference type="SUPFAM" id="SSF55120">
    <property type="entry name" value="Pseudouridine synthase"/>
    <property type="match status" value="1"/>
</dbReference>
<comment type="similarity">
    <text evidence="1">Belongs to the pseudouridine synthase RluA family.</text>
</comment>
<dbReference type="InterPro" id="IPR050188">
    <property type="entry name" value="RluA_PseudoU_synthase"/>
</dbReference>
<dbReference type="InterPro" id="IPR006225">
    <property type="entry name" value="PsdUridine_synth_RluC/D"/>
</dbReference>
<keyword evidence="3" id="KW-0175">Coiled coil</keyword>
<dbReference type="AlphaFoldDB" id="A0A2N6QUG3"/>
<evidence type="ECO:0000313" key="5">
    <source>
        <dbReference type="EMBL" id="PMC25694.1"/>
    </source>
</evidence>
<accession>A0A2N6QUG3</accession>
<dbReference type="OrthoDB" id="9807829at2"/>
<dbReference type="PANTHER" id="PTHR21600">
    <property type="entry name" value="MITOCHONDRIAL RNA PSEUDOURIDINE SYNTHASE"/>
    <property type="match status" value="1"/>
</dbReference>
<dbReference type="PANTHER" id="PTHR21600:SF89">
    <property type="entry name" value="RIBOSOMAL LARGE SUBUNIT PSEUDOURIDINE SYNTHASE A"/>
    <property type="match status" value="1"/>
</dbReference>
<dbReference type="InterPro" id="IPR020103">
    <property type="entry name" value="PsdUridine_synth_cat_dom_sf"/>
</dbReference>
<dbReference type="EMBL" id="PNGJ01000001">
    <property type="protein sequence ID" value="PMC25694.1"/>
    <property type="molecule type" value="Genomic_DNA"/>
</dbReference>
<feature type="coiled-coil region" evidence="3">
    <location>
        <begin position="118"/>
        <end position="156"/>
    </location>
</feature>
<dbReference type="Gene3D" id="3.30.2350.10">
    <property type="entry name" value="Pseudouridine synthase"/>
    <property type="match status" value="1"/>
</dbReference>
<dbReference type="GO" id="GO:0140098">
    <property type="term" value="F:catalytic activity, acting on RNA"/>
    <property type="evidence" value="ECO:0007669"/>
    <property type="project" value="UniProtKB-ARBA"/>
</dbReference>
<dbReference type="Pfam" id="PF00849">
    <property type="entry name" value="PseudoU_synth_2"/>
    <property type="match status" value="1"/>
</dbReference>
<name>A0A2N6QUG3_9BACT</name>
<dbReference type="Proteomes" id="UP000235564">
    <property type="component" value="Unassembled WGS sequence"/>
</dbReference>
<comment type="caution">
    <text evidence="5">The sequence shown here is derived from an EMBL/GenBank/DDBJ whole genome shotgun (WGS) entry which is preliminary data.</text>
</comment>
<evidence type="ECO:0000259" key="4">
    <source>
        <dbReference type="Pfam" id="PF00849"/>
    </source>
</evidence>
<dbReference type="GO" id="GO:0003723">
    <property type="term" value="F:RNA binding"/>
    <property type="evidence" value="ECO:0007669"/>
    <property type="project" value="InterPro"/>
</dbReference>
<dbReference type="InterPro" id="IPR006145">
    <property type="entry name" value="PsdUridine_synth_RsuA/RluA"/>
</dbReference>
<evidence type="ECO:0000313" key="6">
    <source>
        <dbReference type="Proteomes" id="UP000235564"/>
    </source>
</evidence>
<evidence type="ECO:0000256" key="2">
    <source>
        <dbReference type="PIRSR" id="PIRSR606225-1"/>
    </source>
</evidence>
<feature type="domain" description="Pseudouridine synthase RsuA/RluA-like" evidence="4">
    <location>
        <begin position="336"/>
        <end position="484"/>
    </location>
</feature>
<proteinExistence type="inferred from homology"/>
<sequence>MNTDVERPLRLNNPFHYQPHPLALMALKHVQEYIQGMQTWQEEVEKGKMFGVLVVENQQQQLGFLAAYSGQIEGKSDWSGFVPAVFDYLQPQGYFKKHEEQITHINALVEQQETDAGYLALKEALKCLEEEAQQALAAFQNRMKEAKQNRDHLRQTSSLSVEKEAELIRESQFMKAELRRIKHRWEAALAGKRAGLAQHDDRIGRLKDQRKQRSDALQRWLFTHFVMLNARGEQRNLLDIFAETPQHVPPAGAGECCAPKLLQYAYQHHYKPIAMAEFWWGASPKATIRHHGECYPACRGKCLPILRFMLQGLEVDDEYPDDAEPMQLQMVYEDDDLVVVNKPAGLLSVPGRSSRPSVLTILQEMMPQDMPLHAVHRLDMATSGLLIVAKNMKVYHHLQAQFKAHTIQKEYIAVLDGKVTQTDGSINLPLRPDLLDRPRQMVDRVHGKPAITFYRVLSVHQGKTLLALSPMTGRTHQLRMHCAHQEGLNCPILGDELYGHQADRLYLHAASITFIHPTSGKHMTLNAPIPDCFNNVK</sequence>
<dbReference type="InterPro" id="IPR006224">
    <property type="entry name" value="PsdUridine_synth_RluA-like_CS"/>
</dbReference>
<evidence type="ECO:0000256" key="3">
    <source>
        <dbReference type="SAM" id="Coils"/>
    </source>
</evidence>
<reference evidence="5 6" key="1">
    <citation type="submission" date="2017-09" db="EMBL/GenBank/DDBJ databases">
        <title>Bacterial strain isolated from the female urinary microbiota.</title>
        <authorList>
            <person name="Thomas-White K."/>
            <person name="Kumar N."/>
            <person name="Forster S."/>
            <person name="Putonti C."/>
            <person name="Lawley T."/>
            <person name="Wolfe A.J."/>
        </authorList>
    </citation>
    <scope>NUCLEOTIDE SEQUENCE [LARGE SCALE GENOMIC DNA]</scope>
    <source>
        <strain evidence="5 6">UMB0536</strain>
    </source>
</reference>